<evidence type="ECO:0000256" key="1">
    <source>
        <dbReference type="ARBA" id="ARBA00022714"/>
    </source>
</evidence>
<dbReference type="InterPro" id="IPR036010">
    <property type="entry name" value="2Fe-2S_ferredoxin-like_sf"/>
</dbReference>
<sequence>MNRVHVEFKLNGQHVSLDVEPNYTLLDMLRLKLDTLSPKKGCDSGDCGACTVLVDGKPVCSCLMLAPQVDGMEVLTLEGLGGEKLHPAQEGYVKAFGLQCGICTPGFIMTTAALLEKTSNPTVDEIKQALEGNICRCTGYAQIIKAVETAASIKQRS</sequence>
<dbReference type="PANTHER" id="PTHR44379:SF5">
    <property type="entry name" value="OXIDOREDUCTASE WITH IRON-SULFUR SUBUNIT"/>
    <property type="match status" value="1"/>
</dbReference>
<feature type="domain" description="2Fe-2S ferredoxin-type" evidence="6">
    <location>
        <begin position="4"/>
        <end position="80"/>
    </location>
</feature>
<dbReference type="PROSITE" id="PS51085">
    <property type="entry name" value="2FE2S_FER_2"/>
    <property type="match status" value="1"/>
</dbReference>
<dbReference type="Gene3D" id="1.10.150.120">
    <property type="entry name" value="[2Fe-2S]-binding domain"/>
    <property type="match status" value="1"/>
</dbReference>
<proteinExistence type="predicted"/>
<dbReference type="InterPro" id="IPR012675">
    <property type="entry name" value="Beta-grasp_dom_sf"/>
</dbReference>
<keyword evidence="4" id="KW-0408">Iron</keyword>
<evidence type="ECO:0000256" key="2">
    <source>
        <dbReference type="ARBA" id="ARBA00022723"/>
    </source>
</evidence>
<evidence type="ECO:0000313" key="7">
    <source>
        <dbReference type="EMBL" id="HHM44714.1"/>
    </source>
</evidence>
<keyword evidence="2" id="KW-0479">Metal-binding</keyword>
<reference evidence="7" key="1">
    <citation type="journal article" date="2020" name="mSystems">
        <title>Genome- and Community-Level Interaction Insights into Carbon Utilization and Element Cycling Functions of Hydrothermarchaeota in Hydrothermal Sediment.</title>
        <authorList>
            <person name="Zhou Z."/>
            <person name="Liu Y."/>
            <person name="Xu W."/>
            <person name="Pan J."/>
            <person name="Luo Z.H."/>
            <person name="Li M."/>
        </authorList>
    </citation>
    <scope>NUCLEOTIDE SEQUENCE [LARGE SCALE GENOMIC DNA]</scope>
    <source>
        <strain evidence="7">SpSt-1074</strain>
    </source>
</reference>
<name>A0A7J3VUV1_CALS0</name>
<evidence type="ECO:0000256" key="5">
    <source>
        <dbReference type="ARBA" id="ARBA00023014"/>
    </source>
</evidence>
<dbReference type="PANTHER" id="PTHR44379">
    <property type="entry name" value="OXIDOREDUCTASE WITH IRON-SULFUR SUBUNIT"/>
    <property type="match status" value="1"/>
</dbReference>
<accession>A0A7J3VUV1</accession>
<dbReference type="SUPFAM" id="SSF54292">
    <property type="entry name" value="2Fe-2S ferredoxin-like"/>
    <property type="match status" value="1"/>
</dbReference>
<keyword evidence="5" id="KW-0411">Iron-sulfur</keyword>
<dbReference type="GO" id="GO:0051537">
    <property type="term" value="F:2 iron, 2 sulfur cluster binding"/>
    <property type="evidence" value="ECO:0007669"/>
    <property type="project" value="UniProtKB-KW"/>
</dbReference>
<dbReference type="Gene3D" id="3.10.20.30">
    <property type="match status" value="1"/>
</dbReference>
<dbReference type="SUPFAM" id="SSF47741">
    <property type="entry name" value="CO dehydrogenase ISP C-domain like"/>
    <property type="match status" value="1"/>
</dbReference>
<dbReference type="GO" id="GO:0046872">
    <property type="term" value="F:metal ion binding"/>
    <property type="evidence" value="ECO:0007669"/>
    <property type="project" value="UniProtKB-KW"/>
</dbReference>
<gene>
    <name evidence="7" type="ORF">ENM31_05415</name>
</gene>
<protein>
    <submittedName>
        <fullName evidence="7">(2Fe-2S)-binding protein</fullName>
    </submittedName>
</protein>
<evidence type="ECO:0000256" key="3">
    <source>
        <dbReference type="ARBA" id="ARBA00023002"/>
    </source>
</evidence>
<dbReference type="AlphaFoldDB" id="A0A7J3VUV1"/>
<comment type="caution">
    <text evidence="7">The sequence shown here is derived from an EMBL/GenBank/DDBJ whole genome shotgun (WGS) entry which is preliminary data.</text>
</comment>
<dbReference type="CDD" id="cd00207">
    <property type="entry name" value="fer2"/>
    <property type="match status" value="1"/>
</dbReference>
<dbReference type="Pfam" id="PF00111">
    <property type="entry name" value="Fer2"/>
    <property type="match status" value="1"/>
</dbReference>
<keyword evidence="1" id="KW-0001">2Fe-2S</keyword>
<dbReference type="PROSITE" id="PS00197">
    <property type="entry name" value="2FE2S_FER_1"/>
    <property type="match status" value="1"/>
</dbReference>
<dbReference type="InterPro" id="IPR051452">
    <property type="entry name" value="Diverse_Oxidoreductases"/>
</dbReference>
<dbReference type="EMBL" id="DRXH01000185">
    <property type="protein sequence ID" value="HHM44714.1"/>
    <property type="molecule type" value="Genomic_DNA"/>
</dbReference>
<dbReference type="GO" id="GO:0016491">
    <property type="term" value="F:oxidoreductase activity"/>
    <property type="evidence" value="ECO:0007669"/>
    <property type="project" value="UniProtKB-KW"/>
</dbReference>
<organism evidence="7">
    <name type="scientific">Caldiarchaeum subterraneum</name>
    <dbReference type="NCBI Taxonomy" id="311458"/>
    <lineage>
        <taxon>Archaea</taxon>
        <taxon>Nitrososphaerota</taxon>
        <taxon>Candidatus Caldarchaeales</taxon>
        <taxon>Candidatus Caldarchaeaceae</taxon>
        <taxon>Candidatus Caldarchaeum</taxon>
    </lineage>
</organism>
<dbReference type="InterPro" id="IPR006058">
    <property type="entry name" value="2Fe2S_fd_BS"/>
</dbReference>
<dbReference type="InterPro" id="IPR001041">
    <property type="entry name" value="2Fe-2S_ferredoxin-type"/>
</dbReference>
<keyword evidence="3" id="KW-0560">Oxidoreductase</keyword>
<dbReference type="Pfam" id="PF01799">
    <property type="entry name" value="Fer2_2"/>
    <property type="match status" value="1"/>
</dbReference>
<dbReference type="FunFam" id="3.10.20.30:FF:000020">
    <property type="entry name" value="Xanthine dehydrogenase iron-sulfur subunit"/>
    <property type="match status" value="1"/>
</dbReference>
<dbReference type="InterPro" id="IPR036884">
    <property type="entry name" value="2Fe-2S-bd_dom_sf"/>
</dbReference>
<evidence type="ECO:0000256" key="4">
    <source>
        <dbReference type="ARBA" id="ARBA00023004"/>
    </source>
</evidence>
<dbReference type="InterPro" id="IPR002888">
    <property type="entry name" value="2Fe-2S-bd"/>
</dbReference>
<evidence type="ECO:0000259" key="6">
    <source>
        <dbReference type="PROSITE" id="PS51085"/>
    </source>
</evidence>